<evidence type="ECO:0000313" key="1">
    <source>
        <dbReference type="EMBL" id="QDU39652.1"/>
    </source>
</evidence>
<evidence type="ECO:0000313" key="2">
    <source>
        <dbReference type="Proteomes" id="UP000320496"/>
    </source>
</evidence>
<organism evidence="1 2">
    <name type="scientific">Maioricimonas rarisocia</name>
    <dbReference type="NCBI Taxonomy" id="2528026"/>
    <lineage>
        <taxon>Bacteria</taxon>
        <taxon>Pseudomonadati</taxon>
        <taxon>Planctomycetota</taxon>
        <taxon>Planctomycetia</taxon>
        <taxon>Planctomycetales</taxon>
        <taxon>Planctomycetaceae</taxon>
        <taxon>Maioricimonas</taxon>
    </lineage>
</organism>
<name>A0A517ZAY1_9PLAN</name>
<dbReference type="AlphaFoldDB" id="A0A517ZAY1"/>
<gene>
    <name evidence="1" type="ORF">Mal4_39980</name>
</gene>
<keyword evidence="2" id="KW-1185">Reference proteome</keyword>
<dbReference type="Proteomes" id="UP000320496">
    <property type="component" value="Chromosome"/>
</dbReference>
<protein>
    <submittedName>
        <fullName evidence="1">Uncharacterized protein</fullName>
    </submittedName>
</protein>
<sequence length="36" mass="3827">MGMGPRPGERQQELWIATSRVASAPGPRGVTTLSTM</sequence>
<dbReference type="EMBL" id="CP036275">
    <property type="protein sequence ID" value="QDU39652.1"/>
    <property type="molecule type" value="Genomic_DNA"/>
</dbReference>
<accession>A0A517ZAY1</accession>
<dbReference type="KEGG" id="mri:Mal4_39980"/>
<reference evidence="1 2" key="1">
    <citation type="submission" date="2019-02" db="EMBL/GenBank/DDBJ databases">
        <title>Deep-cultivation of Planctomycetes and their phenomic and genomic characterization uncovers novel biology.</title>
        <authorList>
            <person name="Wiegand S."/>
            <person name="Jogler M."/>
            <person name="Boedeker C."/>
            <person name="Pinto D."/>
            <person name="Vollmers J."/>
            <person name="Rivas-Marin E."/>
            <person name="Kohn T."/>
            <person name="Peeters S.H."/>
            <person name="Heuer A."/>
            <person name="Rast P."/>
            <person name="Oberbeckmann S."/>
            <person name="Bunk B."/>
            <person name="Jeske O."/>
            <person name="Meyerdierks A."/>
            <person name="Storesund J.E."/>
            <person name="Kallscheuer N."/>
            <person name="Luecker S."/>
            <person name="Lage O.M."/>
            <person name="Pohl T."/>
            <person name="Merkel B.J."/>
            <person name="Hornburger P."/>
            <person name="Mueller R.-W."/>
            <person name="Bruemmer F."/>
            <person name="Labrenz M."/>
            <person name="Spormann A.M."/>
            <person name="Op den Camp H."/>
            <person name="Overmann J."/>
            <person name="Amann R."/>
            <person name="Jetten M.S.M."/>
            <person name="Mascher T."/>
            <person name="Medema M.H."/>
            <person name="Devos D.P."/>
            <person name="Kaster A.-K."/>
            <person name="Ovreas L."/>
            <person name="Rohde M."/>
            <person name="Galperin M.Y."/>
            <person name="Jogler C."/>
        </authorList>
    </citation>
    <scope>NUCLEOTIDE SEQUENCE [LARGE SCALE GENOMIC DNA]</scope>
    <source>
        <strain evidence="1 2">Mal4</strain>
    </source>
</reference>
<proteinExistence type="predicted"/>